<feature type="transmembrane region" description="Helical" evidence="1">
    <location>
        <begin position="31"/>
        <end position="51"/>
    </location>
</feature>
<evidence type="ECO:0000313" key="2">
    <source>
        <dbReference type="EMBL" id="KFI47225.1"/>
    </source>
</evidence>
<accession>A0A086ZL25</accession>
<feature type="transmembrane region" description="Helical" evidence="1">
    <location>
        <begin position="430"/>
        <end position="446"/>
    </location>
</feature>
<name>A0A086ZL25_9BIFI</name>
<dbReference type="Proteomes" id="UP000029093">
    <property type="component" value="Unassembled WGS sequence"/>
</dbReference>
<sequence>MGKNAIVNHRHMPSAESPRYQRWLHRMTKPLVIMLVTIIVGWLAMIVAYALPNGPVRAHVTSSAEIIETQGAFPQLVGGRAANAIPDNNTDAWMLLMAEYDGPHTIIEKSLGNYYVQRGITDAGIPGYDSLIANTRAQLDPNGEDAAKPTQTASYARYWHGYMLPLRLLLEVCDYSNIRILLIAAVVAIIVAISYTLARRGLAAFAVAFVGLHTLMLPVTPMLSMQFATVWFIAMISMLLMLQYPSIRTGRLGYPCFFMLVGATTSYMDLLSYPLFSFGICAVTAYVLSHATAQTASITYVDGPDKQRSSDQPIGPGHIIGYAAAWAAGYGVMWAAKWVIGAAVLGRTVITDALHQVAVRASSSAQQPGEAGTTTVSYWGTLARNISPYAMPAHVLLVLLVLLVLAVMIIRKGRRSGSTTVTRMFRSVNPLPMAMVALAPFIWLALTENHSYIHRNFVCSILAISGFAIFGYLAVLADTVDTSQPRVPDTSGNA</sequence>
<gene>
    <name evidence="2" type="ORF">BBOU_1198</name>
</gene>
<feature type="transmembrane region" description="Helical" evidence="1">
    <location>
        <begin position="452"/>
        <end position="476"/>
    </location>
</feature>
<comment type="caution">
    <text evidence="2">The sequence shown here is derived from an EMBL/GenBank/DDBJ whole genome shotgun (WGS) entry which is preliminary data.</text>
</comment>
<reference evidence="2 3" key="1">
    <citation type="submission" date="2014-03" db="EMBL/GenBank/DDBJ databases">
        <title>Genomics of Bifidobacteria.</title>
        <authorList>
            <person name="Ventura M."/>
            <person name="Milani C."/>
            <person name="Lugli G.A."/>
        </authorList>
    </citation>
    <scope>NUCLEOTIDE SEQUENCE [LARGE SCALE GENOMIC DNA]</scope>
    <source>
        <strain evidence="2 3">LMG 10736</strain>
    </source>
</reference>
<keyword evidence="1" id="KW-0812">Transmembrane</keyword>
<proteinExistence type="predicted"/>
<organism evidence="2 3">
    <name type="scientific">Bifidobacterium boum</name>
    <dbReference type="NCBI Taxonomy" id="78343"/>
    <lineage>
        <taxon>Bacteria</taxon>
        <taxon>Bacillati</taxon>
        <taxon>Actinomycetota</taxon>
        <taxon>Actinomycetes</taxon>
        <taxon>Bifidobacteriales</taxon>
        <taxon>Bifidobacteriaceae</taxon>
        <taxon>Bifidobacterium</taxon>
    </lineage>
</organism>
<feature type="transmembrane region" description="Helical" evidence="1">
    <location>
        <begin position="276"/>
        <end position="298"/>
    </location>
</feature>
<keyword evidence="1" id="KW-1133">Transmembrane helix</keyword>
<keyword evidence="1" id="KW-0472">Membrane</keyword>
<feature type="transmembrane region" description="Helical" evidence="1">
    <location>
        <begin position="319"/>
        <end position="340"/>
    </location>
</feature>
<feature type="transmembrane region" description="Helical" evidence="1">
    <location>
        <begin position="202"/>
        <end position="219"/>
    </location>
</feature>
<evidence type="ECO:0000313" key="3">
    <source>
        <dbReference type="Proteomes" id="UP000029093"/>
    </source>
</evidence>
<evidence type="ECO:0000256" key="1">
    <source>
        <dbReference type="SAM" id="Phobius"/>
    </source>
</evidence>
<evidence type="ECO:0008006" key="4">
    <source>
        <dbReference type="Google" id="ProtNLM"/>
    </source>
</evidence>
<feature type="transmembrane region" description="Helical" evidence="1">
    <location>
        <begin position="178"/>
        <end position="195"/>
    </location>
</feature>
<dbReference type="AlphaFoldDB" id="A0A086ZL25"/>
<dbReference type="EMBL" id="JGYQ01000015">
    <property type="protein sequence ID" value="KFI47225.1"/>
    <property type="molecule type" value="Genomic_DNA"/>
</dbReference>
<feature type="transmembrane region" description="Helical" evidence="1">
    <location>
        <begin position="225"/>
        <end position="245"/>
    </location>
</feature>
<protein>
    <recommendedName>
        <fullName evidence="4">Transmembrane protein</fullName>
    </recommendedName>
</protein>
<feature type="transmembrane region" description="Helical" evidence="1">
    <location>
        <begin position="389"/>
        <end position="410"/>
    </location>
</feature>
<keyword evidence="3" id="KW-1185">Reference proteome</keyword>